<reference evidence="2 3" key="1">
    <citation type="submission" date="2024-06" db="EMBL/GenBank/DDBJ databases">
        <title>Chitinophaga defluvii sp. nov., isolated from municipal sewage.</title>
        <authorList>
            <person name="Zhang L."/>
        </authorList>
    </citation>
    <scope>NUCLEOTIDE SEQUENCE [LARGE SCALE GENOMIC DNA]</scope>
    <source>
        <strain evidence="2 3">H8</strain>
    </source>
</reference>
<dbReference type="Pfam" id="PF14717">
    <property type="entry name" value="DUF4465"/>
    <property type="match status" value="1"/>
</dbReference>
<evidence type="ECO:0000313" key="2">
    <source>
        <dbReference type="EMBL" id="MET6996563.1"/>
    </source>
</evidence>
<keyword evidence="3" id="KW-1185">Reference proteome</keyword>
<dbReference type="InterPro" id="IPR027828">
    <property type="entry name" value="DUF4465"/>
</dbReference>
<evidence type="ECO:0000313" key="3">
    <source>
        <dbReference type="Proteomes" id="UP001549749"/>
    </source>
</evidence>
<comment type="caution">
    <text evidence="2">The sequence shown here is derived from an EMBL/GenBank/DDBJ whole genome shotgun (WGS) entry which is preliminary data.</text>
</comment>
<feature type="chain" id="PRO_5047418824" evidence="1">
    <location>
        <begin position="21"/>
        <end position="276"/>
    </location>
</feature>
<evidence type="ECO:0000256" key="1">
    <source>
        <dbReference type="SAM" id="SignalP"/>
    </source>
</evidence>
<protein>
    <submittedName>
        <fullName evidence="2">DUF4465 domain-containing protein</fullName>
    </submittedName>
</protein>
<feature type="signal peptide" evidence="1">
    <location>
        <begin position="1"/>
        <end position="20"/>
    </location>
</feature>
<name>A0ABV2T0M0_9BACT</name>
<keyword evidence="1" id="KW-0732">Signal</keyword>
<dbReference type="PROSITE" id="PS51257">
    <property type="entry name" value="PROKAR_LIPOPROTEIN"/>
    <property type="match status" value="1"/>
</dbReference>
<dbReference type="Proteomes" id="UP001549749">
    <property type="component" value="Unassembled WGS sequence"/>
</dbReference>
<dbReference type="EMBL" id="JBEXAC010000001">
    <property type="protein sequence ID" value="MET6996563.1"/>
    <property type="molecule type" value="Genomic_DNA"/>
</dbReference>
<accession>A0ABV2T0M0</accession>
<dbReference type="Gene3D" id="2.60.120.1350">
    <property type="entry name" value="Protein of unknown function DUF4465"/>
    <property type="match status" value="1"/>
</dbReference>
<gene>
    <name evidence="2" type="ORF">ABR189_04260</name>
</gene>
<dbReference type="RefSeq" id="WP_354659205.1">
    <property type="nucleotide sequence ID" value="NZ_JBEXAC010000001.1"/>
</dbReference>
<proteinExistence type="predicted"/>
<sequence length="276" mass="30815">MKRSIIRLALSAVVLGSAIACNKDKITDNSPVTGTDITLNELTLDRFTHWNSEGKDGFTSGIAHFKHKYDAGTKKWSGFTYSNQNYRTYVQEKADLDSILYSVYTIRPNYSGTFALAHVAGDDAEISFEKPVQLEHILVANSTYAWNAMLKGDTSFTVKANPVTGLQDTTWIYAYANGAGKFGGKDGKRPDWFKLTIKGLNDKNIEQGMVEVYLADFRSDIIPNKFILDDWLNVKLDKLGTVSKIRFYLSSSDTDDNGVMKTPAYLCVDGLRVKNQ</sequence>
<organism evidence="2 3">
    <name type="scientific">Chitinophaga defluvii</name>
    <dbReference type="NCBI Taxonomy" id="3163343"/>
    <lineage>
        <taxon>Bacteria</taxon>
        <taxon>Pseudomonadati</taxon>
        <taxon>Bacteroidota</taxon>
        <taxon>Chitinophagia</taxon>
        <taxon>Chitinophagales</taxon>
        <taxon>Chitinophagaceae</taxon>
        <taxon>Chitinophaga</taxon>
    </lineage>
</organism>